<evidence type="ECO:0000256" key="7">
    <source>
        <dbReference type="SAM" id="Phobius"/>
    </source>
</evidence>
<dbReference type="SUPFAM" id="SSF103481">
    <property type="entry name" value="Multidrug resistance efflux transporter EmrE"/>
    <property type="match status" value="2"/>
</dbReference>
<feature type="domain" description="EamA" evidence="8">
    <location>
        <begin position="10"/>
        <end position="142"/>
    </location>
</feature>
<dbReference type="InterPro" id="IPR000620">
    <property type="entry name" value="EamA_dom"/>
</dbReference>
<keyword evidence="10" id="KW-1185">Reference proteome</keyword>
<dbReference type="PANTHER" id="PTHR32322:SF18">
    <property type="entry name" value="S-ADENOSYLMETHIONINE_S-ADENOSYLHOMOCYSTEINE TRANSPORTER"/>
    <property type="match status" value="1"/>
</dbReference>
<evidence type="ECO:0000313" key="9">
    <source>
        <dbReference type="EMBL" id="MFD1223535.1"/>
    </source>
</evidence>
<evidence type="ECO:0000256" key="3">
    <source>
        <dbReference type="ARBA" id="ARBA00022475"/>
    </source>
</evidence>
<dbReference type="PANTHER" id="PTHR32322">
    <property type="entry name" value="INNER MEMBRANE TRANSPORTER"/>
    <property type="match status" value="1"/>
</dbReference>
<proteinExistence type="inferred from homology"/>
<keyword evidence="4 7" id="KW-0812">Transmembrane</keyword>
<gene>
    <name evidence="9" type="ORF">ACFQ4B_25780</name>
</gene>
<accession>A0ABW3URX5</accession>
<keyword evidence="5 7" id="KW-1133">Transmembrane helix</keyword>
<dbReference type="EMBL" id="JBHTLU010000035">
    <property type="protein sequence ID" value="MFD1223535.1"/>
    <property type="molecule type" value="Genomic_DNA"/>
</dbReference>
<feature type="transmembrane region" description="Helical" evidence="7">
    <location>
        <begin position="224"/>
        <end position="245"/>
    </location>
</feature>
<feature type="transmembrane region" description="Helical" evidence="7">
    <location>
        <begin position="41"/>
        <end position="61"/>
    </location>
</feature>
<dbReference type="Pfam" id="PF00892">
    <property type="entry name" value="EamA"/>
    <property type="match status" value="2"/>
</dbReference>
<comment type="subcellular location">
    <subcellularLocation>
        <location evidence="1">Cell membrane</location>
        <topology evidence="1">Multi-pass membrane protein</topology>
    </subcellularLocation>
</comment>
<protein>
    <submittedName>
        <fullName evidence="9">DMT family transporter</fullName>
    </submittedName>
</protein>
<keyword evidence="3" id="KW-1003">Cell membrane</keyword>
<feature type="transmembrane region" description="Helical" evidence="7">
    <location>
        <begin position="186"/>
        <end position="204"/>
    </location>
</feature>
<dbReference type="InterPro" id="IPR037185">
    <property type="entry name" value="EmrE-like"/>
</dbReference>
<keyword evidence="6 7" id="KW-0472">Membrane</keyword>
<name>A0ABW3URX5_9BACL</name>
<feature type="transmembrane region" description="Helical" evidence="7">
    <location>
        <begin position="73"/>
        <end position="90"/>
    </location>
</feature>
<evidence type="ECO:0000256" key="5">
    <source>
        <dbReference type="ARBA" id="ARBA00022989"/>
    </source>
</evidence>
<evidence type="ECO:0000256" key="4">
    <source>
        <dbReference type="ARBA" id="ARBA00022692"/>
    </source>
</evidence>
<feature type="transmembrane region" description="Helical" evidence="7">
    <location>
        <begin position="102"/>
        <end position="119"/>
    </location>
</feature>
<reference evidence="10" key="1">
    <citation type="journal article" date="2019" name="Int. J. Syst. Evol. Microbiol.">
        <title>The Global Catalogue of Microorganisms (GCM) 10K type strain sequencing project: providing services to taxonomists for standard genome sequencing and annotation.</title>
        <authorList>
            <consortium name="The Broad Institute Genomics Platform"/>
            <consortium name="The Broad Institute Genome Sequencing Center for Infectious Disease"/>
            <person name="Wu L."/>
            <person name="Ma J."/>
        </authorList>
    </citation>
    <scope>NUCLEOTIDE SEQUENCE [LARGE SCALE GENOMIC DNA]</scope>
    <source>
        <strain evidence="10">CCUG 53270</strain>
    </source>
</reference>
<evidence type="ECO:0000256" key="1">
    <source>
        <dbReference type="ARBA" id="ARBA00004651"/>
    </source>
</evidence>
<evidence type="ECO:0000259" key="8">
    <source>
        <dbReference type="Pfam" id="PF00892"/>
    </source>
</evidence>
<dbReference type="InterPro" id="IPR050638">
    <property type="entry name" value="AA-Vitamin_Transporters"/>
</dbReference>
<feature type="transmembrane region" description="Helical" evidence="7">
    <location>
        <begin position="131"/>
        <end position="149"/>
    </location>
</feature>
<comment type="caution">
    <text evidence="9">The sequence shown here is derived from an EMBL/GenBank/DDBJ whole genome shotgun (WGS) entry which is preliminary data.</text>
</comment>
<feature type="domain" description="EamA" evidence="8">
    <location>
        <begin position="155"/>
        <end position="297"/>
    </location>
</feature>
<evidence type="ECO:0000256" key="6">
    <source>
        <dbReference type="ARBA" id="ARBA00023136"/>
    </source>
</evidence>
<dbReference type="Gene3D" id="1.10.3730.20">
    <property type="match status" value="1"/>
</dbReference>
<organism evidence="9 10">
    <name type="scientific">Paenibacillus vulneris</name>
    <dbReference type="NCBI Taxonomy" id="1133364"/>
    <lineage>
        <taxon>Bacteria</taxon>
        <taxon>Bacillati</taxon>
        <taxon>Bacillota</taxon>
        <taxon>Bacilli</taxon>
        <taxon>Bacillales</taxon>
        <taxon>Paenibacillaceae</taxon>
        <taxon>Paenibacillus</taxon>
    </lineage>
</organism>
<feature type="transmembrane region" description="Helical" evidence="7">
    <location>
        <begin position="257"/>
        <end position="274"/>
    </location>
</feature>
<evidence type="ECO:0000313" key="10">
    <source>
        <dbReference type="Proteomes" id="UP001597180"/>
    </source>
</evidence>
<dbReference type="Proteomes" id="UP001597180">
    <property type="component" value="Unassembled WGS sequence"/>
</dbReference>
<comment type="similarity">
    <text evidence="2">Belongs to the EamA transporter family.</text>
</comment>
<feature type="transmembrane region" description="Helical" evidence="7">
    <location>
        <begin position="155"/>
        <end position="174"/>
    </location>
</feature>
<dbReference type="RefSeq" id="WP_345590898.1">
    <property type="nucleotide sequence ID" value="NZ_BAABJG010000024.1"/>
</dbReference>
<evidence type="ECO:0000256" key="2">
    <source>
        <dbReference type="ARBA" id="ARBA00007362"/>
    </source>
</evidence>
<sequence length="316" mass="33498">MNTDKSLRLAYVCMILNAVIIGFSFLFTKMALAQASPIDTLAFRFAASFGVMSIPVVFGWVKLNYRGKPIYKALLLAAMYPLGFFAFQAFGLQHATSAEGGILFAFTPVMTAALASIFLKETTTGLQKLSIFLSVFGVAFIFVMKGGGFELSSTLGILLLILSSLASAGYSVLARSLMKAYTPAEISYFMLGVGFVSFLVISLADHTSSGTVDVLLEPLSDGSFILSVLYLGIMSSLVTALTSNYALSKIEASRMSVFNNLATIVSIAAGAIFLGEDVTVYHLIGSLLIIAGVLGTNLLGRKKSAGTVKQPSSVDV</sequence>
<feature type="transmembrane region" description="Helical" evidence="7">
    <location>
        <begin position="280"/>
        <end position="300"/>
    </location>
</feature>
<feature type="transmembrane region" description="Helical" evidence="7">
    <location>
        <begin position="9"/>
        <end position="29"/>
    </location>
</feature>